<evidence type="ECO:0000313" key="2">
    <source>
        <dbReference type="Proteomes" id="UP001501585"/>
    </source>
</evidence>
<keyword evidence="2" id="KW-1185">Reference proteome</keyword>
<dbReference type="InterPro" id="IPR046193">
    <property type="entry name" value="DUF6221"/>
</dbReference>
<accession>A0ABP5ERG8</accession>
<sequence>MTIVEFLSARLVEAEQAAQAASPASGPPPRALAEVEAKRRILHGYNHAYRTCLHTLHQADGSAEANGAWSALHAWRRALECLAAIYDDHPDYDPSWKVGVTS</sequence>
<name>A0ABP5ERG8_9ACTN</name>
<dbReference type="RefSeq" id="WP_344103400.1">
    <property type="nucleotide sequence ID" value="NZ_BAAAPC010000014.1"/>
</dbReference>
<dbReference type="EMBL" id="BAAAPC010000014">
    <property type="protein sequence ID" value="GAA2003454.1"/>
    <property type="molecule type" value="Genomic_DNA"/>
</dbReference>
<dbReference type="Proteomes" id="UP001501585">
    <property type="component" value="Unassembled WGS sequence"/>
</dbReference>
<gene>
    <name evidence="1" type="ORF">GCM10009799_33200</name>
</gene>
<organism evidence="1 2">
    <name type="scientific">Nocardiopsis rhodophaea</name>
    <dbReference type="NCBI Taxonomy" id="280238"/>
    <lineage>
        <taxon>Bacteria</taxon>
        <taxon>Bacillati</taxon>
        <taxon>Actinomycetota</taxon>
        <taxon>Actinomycetes</taxon>
        <taxon>Streptosporangiales</taxon>
        <taxon>Nocardiopsidaceae</taxon>
        <taxon>Nocardiopsis</taxon>
    </lineage>
</organism>
<evidence type="ECO:0000313" key="1">
    <source>
        <dbReference type="EMBL" id="GAA2003454.1"/>
    </source>
</evidence>
<dbReference type="Pfam" id="PF19730">
    <property type="entry name" value="DUF6221"/>
    <property type="match status" value="1"/>
</dbReference>
<protein>
    <submittedName>
        <fullName evidence="1">Uncharacterized protein</fullName>
    </submittedName>
</protein>
<proteinExistence type="predicted"/>
<reference evidence="2" key="1">
    <citation type="journal article" date="2019" name="Int. J. Syst. Evol. Microbiol.">
        <title>The Global Catalogue of Microorganisms (GCM) 10K type strain sequencing project: providing services to taxonomists for standard genome sequencing and annotation.</title>
        <authorList>
            <consortium name="The Broad Institute Genomics Platform"/>
            <consortium name="The Broad Institute Genome Sequencing Center for Infectious Disease"/>
            <person name="Wu L."/>
            <person name="Ma J."/>
        </authorList>
    </citation>
    <scope>NUCLEOTIDE SEQUENCE [LARGE SCALE GENOMIC DNA]</scope>
    <source>
        <strain evidence="2">JCM 15313</strain>
    </source>
</reference>
<comment type="caution">
    <text evidence="1">The sequence shown here is derived from an EMBL/GenBank/DDBJ whole genome shotgun (WGS) entry which is preliminary data.</text>
</comment>